<comment type="subcellular location">
    <subcellularLocation>
        <location evidence="1">Nucleus</location>
    </subcellularLocation>
</comment>
<evidence type="ECO:0000256" key="1">
    <source>
        <dbReference type="ARBA" id="ARBA00004123"/>
    </source>
</evidence>
<organism evidence="7 8">
    <name type="scientific">Rotaria magnacalcarata</name>
    <dbReference type="NCBI Taxonomy" id="392030"/>
    <lineage>
        <taxon>Eukaryota</taxon>
        <taxon>Metazoa</taxon>
        <taxon>Spiralia</taxon>
        <taxon>Gnathifera</taxon>
        <taxon>Rotifera</taxon>
        <taxon>Eurotatoria</taxon>
        <taxon>Bdelloidea</taxon>
        <taxon>Philodinida</taxon>
        <taxon>Philodinidae</taxon>
        <taxon>Rotaria</taxon>
    </lineage>
</organism>
<evidence type="ECO:0000256" key="4">
    <source>
        <dbReference type="ARBA" id="ARBA00022833"/>
    </source>
</evidence>
<feature type="region of interest" description="Disordered" evidence="6">
    <location>
        <begin position="272"/>
        <end position="358"/>
    </location>
</feature>
<evidence type="ECO:0000256" key="5">
    <source>
        <dbReference type="ARBA" id="ARBA00023242"/>
    </source>
</evidence>
<evidence type="ECO:0000256" key="2">
    <source>
        <dbReference type="ARBA" id="ARBA00022723"/>
    </source>
</evidence>
<name>A0A816PWC5_9BILA</name>
<feature type="region of interest" description="Disordered" evidence="6">
    <location>
        <begin position="1"/>
        <end position="73"/>
    </location>
</feature>
<reference evidence="7" key="1">
    <citation type="submission" date="2021-02" db="EMBL/GenBank/DDBJ databases">
        <authorList>
            <person name="Nowell W R."/>
        </authorList>
    </citation>
    <scope>NUCLEOTIDE SEQUENCE</scope>
</reference>
<dbReference type="SUPFAM" id="SSF53098">
    <property type="entry name" value="Ribonuclease H-like"/>
    <property type="match status" value="1"/>
</dbReference>
<keyword evidence="5" id="KW-0539">Nucleus</keyword>
<evidence type="ECO:0000256" key="3">
    <source>
        <dbReference type="ARBA" id="ARBA00022771"/>
    </source>
</evidence>
<dbReference type="EMBL" id="CAJNRF010003775">
    <property type="protein sequence ID" value="CAF2053134.1"/>
    <property type="molecule type" value="Genomic_DNA"/>
</dbReference>
<dbReference type="AlphaFoldDB" id="A0A816PWC5"/>
<comment type="caution">
    <text evidence="7">The sequence shown here is derived from an EMBL/GenBank/DDBJ whole genome shotgun (WGS) entry which is preliminary data.</text>
</comment>
<dbReference type="PANTHER" id="PTHR46481">
    <property type="entry name" value="ZINC FINGER BED DOMAIN-CONTAINING PROTEIN 4"/>
    <property type="match status" value="1"/>
</dbReference>
<keyword evidence="4" id="KW-0862">Zinc</keyword>
<evidence type="ECO:0000313" key="7">
    <source>
        <dbReference type="EMBL" id="CAF2053134.1"/>
    </source>
</evidence>
<feature type="compositionally biased region" description="Basic and acidic residues" evidence="6">
    <location>
        <begin position="7"/>
        <end position="17"/>
    </location>
</feature>
<gene>
    <name evidence="7" type="ORF">WKI299_LOCUS10630</name>
</gene>
<evidence type="ECO:0008006" key="9">
    <source>
        <dbReference type="Google" id="ProtNLM"/>
    </source>
</evidence>
<proteinExistence type="predicted"/>
<dbReference type="GO" id="GO:0008270">
    <property type="term" value="F:zinc ion binding"/>
    <property type="evidence" value="ECO:0007669"/>
    <property type="project" value="UniProtKB-KW"/>
</dbReference>
<feature type="compositionally biased region" description="Polar residues" evidence="6">
    <location>
        <begin position="41"/>
        <end position="58"/>
    </location>
</feature>
<dbReference type="InterPro" id="IPR012337">
    <property type="entry name" value="RNaseH-like_sf"/>
</dbReference>
<feature type="compositionally biased region" description="Low complexity" evidence="6">
    <location>
        <begin position="18"/>
        <end position="32"/>
    </location>
</feature>
<keyword evidence="2" id="KW-0479">Metal-binding</keyword>
<feature type="compositionally biased region" description="Acidic residues" evidence="6">
    <location>
        <begin position="272"/>
        <end position="350"/>
    </location>
</feature>
<dbReference type="InterPro" id="IPR052035">
    <property type="entry name" value="ZnF_BED_domain_contain"/>
</dbReference>
<protein>
    <recommendedName>
        <fullName evidence="9">BED-type domain-containing protein</fullName>
    </recommendedName>
</protein>
<dbReference type="PANTHER" id="PTHR46481:SF10">
    <property type="entry name" value="ZINC FINGER BED DOMAIN-CONTAINING PROTEIN 39"/>
    <property type="match status" value="1"/>
</dbReference>
<sequence>MKRKRNSEKSNNLREKSAGASSAISKSGQSAAVTRRVTGLSADQATNITRNRQTCSDISSDENEEAQPAKRRRVSMVHTYAKKVSNVEYECNVCSKAIRCSVDSNANIRRHLLNVHHVDDVNPKSGEPKLKIQIDPFRKSKLDEAAIKCIIVDSRPFGDFRKRGMRDFLAAAVPGYPGPHERTLQRNIKKLYANKLFELREKLKNVQYVCLTTDLWRRPRQHHYLCATIHYVDENFGNVSTIVSCRRFHGRHLAVRIRNHICRIVNRSQNFDVDDDSDGIQNEGDEMDESDQEDELNDELEDREEETPTTLDDDSDGSGDHDSADDDDDDDICEVPEDDTDNVSSDEEPEKNETTSDNNAFDIKDISCILYNCRKLVNIINKSSILHEFTGNLARSTVSTDLIVDMRIRWNSTCKMISRLIDYRPALTMLIEQLSTIQGVSAKQKKLLIKLQLSNYEWDVLKQLKSTLLIFSDASEMLSGQKYPSFATAYDVIGSLNHYLQLPSMNNIEMKIKNVLDEALRKYVQPPIGSQQHNLLLV</sequence>
<dbReference type="GO" id="GO:0005634">
    <property type="term" value="C:nucleus"/>
    <property type="evidence" value="ECO:0007669"/>
    <property type="project" value="UniProtKB-SubCell"/>
</dbReference>
<evidence type="ECO:0000313" key="8">
    <source>
        <dbReference type="Proteomes" id="UP000663856"/>
    </source>
</evidence>
<dbReference type="Proteomes" id="UP000663856">
    <property type="component" value="Unassembled WGS sequence"/>
</dbReference>
<evidence type="ECO:0000256" key="6">
    <source>
        <dbReference type="SAM" id="MobiDB-lite"/>
    </source>
</evidence>
<keyword evidence="3" id="KW-0863">Zinc-finger</keyword>
<accession>A0A816PWC5</accession>